<dbReference type="AlphaFoldDB" id="A0A9X0BHR3"/>
<organism evidence="1 2">
    <name type="scientific">Penicillium desertorum</name>
    <dbReference type="NCBI Taxonomy" id="1303715"/>
    <lineage>
        <taxon>Eukaryota</taxon>
        <taxon>Fungi</taxon>
        <taxon>Dikarya</taxon>
        <taxon>Ascomycota</taxon>
        <taxon>Pezizomycotina</taxon>
        <taxon>Eurotiomycetes</taxon>
        <taxon>Eurotiomycetidae</taxon>
        <taxon>Eurotiales</taxon>
        <taxon>Aspergillaceae</taxon>
        <taxon>Penicillium</taxon>
    </lineage>
</organism>
<reference evidence="1" key="2">
    <citation type="journal article" date="2023" name="IMA Fungus">
        <title>Comparative genomic study of the Penicillium genus elucidates a diverse pangenome and 15 lateral gene transfer events.</title>
        <authorList>
            <person name="Petersen C."/>
            <person name="Sorensen T."/>
            <person name="Nielsen M.R."/>
            <person name="Sondergaard T.E."/>
            <person name="Sorensen J.L."/>
            <person name="Fitzpatrick D.A."/>
            <person name="Frisvad J.C."/>
            <person name="Nielsen K.L."/>
        </authorList>
    </citation>
    <scope>NUCLEOTIDE SEQUENCE</scope>
    <source>
        <strain evidence="1">IBT 17660</strain>
    </source>
</reference>
<reference evidence="1" key="1">
    <citation type="submission" date="2022-12" db="EMBL/GenBank/DDBJ databases">
        <authorList>
            <person name="Petersen C."/>
        </authorList>
    </citation>
    <scope>NUCLEOTIDE SEQUENCE</scope>
    <source>
        <strain evidence="1">IBT 17660</strain>
    </source>
</reference>
<sequence length="75" mass="8484">MEAGVRTWDASGDRGTPMRELREERGLKVCRRGMSAGLDVAKSLLIVWEQCVVRFETVDVNKDVMYPSNIDVARL</sequence>
<protein>
    <submittedName>
        <fullName evidence="1">Uncharacterized protein</fullName>
    </submittedName>
</protein>
<dbReference type="OrthoDB" id="10394298at2759"/>
<comment type="caution">
    <text evidence="1">The sequence shown here is derived from an EMBL/GenBank/DDBJ whole genome shotgun (WGS) entry which is preliminary data.</text>
</comment>
<dbReference type="Proteomes" id="UP001147760">
    <property type="component" value="Unassembled WGS sequence"/>
</dbReference>
<accession>A0A9X0BHR3</accession>
<keyword evidence="2" id="KW-1185">Reference proteome</keyword>
<evidence type="ECO:0000313" key="2">
    <source>
        <dbReference type="Proteomes" id="UP001147760"/>
    </source>
</evidence>
<proteinExistence type="predicted"/>
<dbReference type="EMBL" id="JAPWDO010000007">
    <property type="protein sequence ID" value="KAJ5462324.1"/>
    <property type="molecule type" value="Genomic_DNA"/>
</dbReference>
<gene>
    <name evidence="1" type="ORF">N7530_010529</name>
</gene>
<evidence type="ECO:0000313" key="1">
    <source>
        <dbReference type="EMBL" id="KAJ5462324.1"/>
    </source>
</evidence>
<name>A0A9X0BHR3_9EURO</name>